<proteinExistence type="predicted"/>
<dbReference type="AlphaFoldDB" id="A0A250VTR9"/>
<evidence type="ECO:0000313" key="1">
    <source>
        <dbReference type="EMBL" id="GAX57370.1"/>
    </source>
</evidence>
<organism evidence="1 2">
    <name type="scientific">Streptomyces olivochromogenes</name>
    <dbReference type="NCBI Taxonomy" id="1963"/>
    <lineage>
        <taxon>Bacteria</taxon>
        <taxon>Bacillati</taxon>
        <taxon>Actinomycetota</taxon>
        <taxon>Actinomycetes</taxon>
        <taxon>Kitasatosporales</taxon>
        <taxon>Streptomycetaceae</taxon>
        <taxon>Streptomyces</taxon>
    </lineage>
</organism>
<reference evidence="2" key="1">
    <citation type="submission" date="2017-05" db="EMBL/GenBank/DDBJ databases">
        <title>Streptomyces olivochromogenes NBRC 3561 whole genome shotgun sequence.</title>
        <authorList>
            <person name="Dohra H."/>
            <person name="Kodani S."/>
        </authorList>
    </citation>
    <scope>NUCLEOTIDE SEQUENCE [LARGE SCALE GENOMIC DNA]</scope>
    <source>
        <strain evidence="2">NBRC 3561</strain>
    </source>
</reference>
<dbReference type="Proteomes" id="UP000217446">
    <property type="component" value="Unassembled WGS sequence"/>
</dbReference>
<gene>
    <name evidence="1" type="ORF">SO3561_08940</name>
</gene>
<protein>
    <submittedName>
        <fullName evidence="1">Uncharacterized protein</fullName>
    </submittedName>
</protein>
<keyword evidence="2" id="KW-1185">Reference proteome</keyword>
<accession>A0A250VTR9</accession>
<sequence>MIGVDAGSGDRLTLAVLTQYRMAATEQMTADQELQCGPHCRCRSDSWLRPLPHLRGKASPDGS</sequence>
<name>A0A250VTR9_STROL</name>
<comment type="caution">
    <text evidence="1">The sequence shown here is derived from an EMBL/GenBank/DDBJ whole genome shotgun (WGS) entry which is preliminary data.</text>
</comment>
<dbReference type="EMBL" id="BDQI01000035">
    <property type="protein sequence ID" value="GAX57370.1"/>
    <property type="molecule type" value="Genomic_DNA"/>
</dbReference>
<evidence type="ECO:0000313" key="2">
    <source>
        <dbReference type="Proteomes" id="UP000217446"/>
    </source>
</evidence>